<dbReference type="InterPro" id="IPR036388">
    <property type="entry name" value="WH-like_DNA-bd_sf"/>
</dbReference>
<evidence type="ECO:0000256" key="1">
    <source>
        <dbReference type="ARBA" id="ARBA00009437"/>
    </source>
</evidence>
<dbReference type="Pfam" id="PF00126">
    <property type="entry name" value="HTH_1"/>
    <property type="match status" value="1"/>
</dbReference>
<dbReference type="PANTHER" id="PTHR30118:SF15">
    <property type="entry name" value="TRANSCRIPTIONAL REGULATORY PROTEIN"/>
    <property type="match status" value="1"/>
</dbReference>
<dbReference type="InterPro" id="IPR005119">
    <property type="entry name" value="LysR_subst-bd"/>
</dbReference>
<evidence type="ECO:0000256" key="3">
    <source>
        <dbReference type="ARBA" id="ARBA00023125"/>
    </source>
</evidence>
<dbReference type="InterPro" id="IPR036390">
    <property type="entry name" value="WH_DNA-bd_sf"/>
</dbReference>
<keyword evidence="7" id="KW-1185">Reference proteome</keyword>
<dbReference type="Proteomes" id="UP000680865">
    <property type="component" value="Unassembled WGS sequence"/>
</dbReference>
<accession>A0A919SCW0</accession>
<keyword evidence="4" id="KW-0804">Transcription</keyword>
<feature type="domain" description="HTH lysR-type" evidence="5">
    <location>
        <begin position="3"/>
        <end position="60"/>
    </location>
</feature>
<dbReference type="GO" id="GO:0003677">
    <property type="term" value="F:DNA binding"/>
    <property type="evidence" value="ECO:0007669"/>
    <property type="project" value="UniProtKB-KW"/>
</dbReference>
<dbReference type="PROSITE" id="PS50931">
    <property type="entry name" value="HTH_LYSR"/>
    <property type="match status" value="1"/>
</dbReference>
<dbReference type="EMBL" id="BOQP01000006">
    <property type="protein sequence ID" value="GIM68694.1"/>
    <property type="molecule type" value="Genomic_DNA"/>
</dbReference>
<dbReference type="Gene3D" id="3.40.190.10">
    <property type="entry name" value="Periplasmic binding protein-like II"/>
    <property type="match status" value="2"/>
</dbReference>
<proteinExistence type="inferred from homology"/>
<organism evidence="6 7">
    <name type="scientific">Winogradskya consettensis</name>
    <dbReference type="NCBI Taxonomy" id="113560"/>
    <lineage>
        <taxon>Bacteria</taxon>
        <taxon>Bacillati</taxon>
        <taxon>Actinomycetota</taxon>
        <taxon>Actinomycetes</taxon>
        <taxon>Micromonosporales</taxon>
        <taxon>Micromonosporaceae</taxon>
        <taxon>Winogradskya</taxon>
    </lineage>
</organism>
<evidence type="ECO:0000256" key="2">
    <source>
        <dbReference type="ARBA" id="ARBA00023015"/>
    </source>
</evidence>
<dbReference type="PANTHER" id="PTHR30118">
    <property type="entry name" value="HTH-TYPE TRANSCRIPTIONAL REGULATOR LEUO-RELATED"/>
    <property type="match status" value="1"/>
</dbReference>
<protein>
    <submittedName>
        <fullName evidence="6">LysR family transcriptional regulator</fullName>
    </submittedName>
</protein>
<evidence type="ECO:0000259" key="5">
    <source>
        <dbReference type="PROSITE" id="PS50931"/>
    </source>
</evidence>
<dbReference type="SUPFAM" id="SSF53850">
    <property type="entry name" value="Periplasmic binding protein-like II"/>
    <property type="match status" value="1"/>
</dbReference>
<keyword evidence="3" id="KW-0238">DNA-binding</keyword>
<sequence length="297" mass="32538">MQLDLNLLTVLDALLEEGSVLGAADRLRLSSPAVSRSLGRIRRLTGDDILVRTGRTMTPTPYALGVREQVGDLVRQARDVLAPSREFDPAELDRTFTLQCHDALATSLAPPLLDAIARLAPGVRLRFLAEPASDNDDLRHGRIDLVIGSAAPDLPEFRFFTSGTEGQDRVVAIVRRDHPYAGRLDLAAYAAQPHILVSRRGRLTDPIDEMLATHGLRRRVLASVGTAASALLVVSRSDAVLTAPEATWRPLIETFDLRTEPLPLPVPPPTMICSWHQRYDTDPAHAWLRAQVRAALG</sequence>
<name>A0A919SCW0_9ACTN</name>
<evidence type="ECO:0000256" key="4">
    <source>
        <dbReference type="ARBA" id="ARBA00023163"/>
    </source>
</evidence>
<comment type="similarity">
    <text evidence="1">Belongs to the LysR transcriptional regulatory family.</text>
</comment>
<keyword evidence="2" id="KW-0805">Transcription regulation</keyword>
<reference evidence="6" key="1">
    <citation type="submission" date="2021-03" db="EMBL/GenBank/DDBJ databases">
        <title>Whole genome shotgun sequence of Actinoplanes consettensis NBRC 14913.</title>
        <authorList>
            <person name="Komaki H."/>
            <person name="Tamura T."/>
        </authorList>
    </citation>
    <scope>NUCLEOTIDE SEQUENCE</scope>
    <source>
        <strain evidence="6">NBRC 14913</strain>
    </source>
</reference>
<dbReference type="InterPro" id="IPR050389">
    <property type="entry name" value="LysR-type_TF"/>
</dbReference>
<dbReference type="GO" id="GO:0003700">
    <property type="term" value="F:DNA-binding transcription factor activity"/>
    <property type="evidence" value="ECO:0007669"/>
    <property type="project" value="InterPro"/>
</dbReference>
<dbReference type="SUPFAM" id="SSF46785">
    <property type="entry name" value="Winged helix' DNA-binding domain"/>
    <property type="match status" value="1"/>
</dbReference>
<dbReference type="AlphaFoldDB" id="A0A919SCW0"/>
<evidence type="ECO:0000313" key="6">
    <source>
        <dbReference type="EMBL" id="GIM68694.1"/>
    </source>
</evidence>
<dbReference type="RefSeq" id="WP_212996167.1">
    <property type="nucleotide sequence ID" value="NZ_BAAATW010000001.1"/>
</dbReference>
<evidence type="ECO:0000313" key="7">
    <source>
        <dbReference type="Proteomes" id="UP000680865"/>
    </source>
</evidence>
<comment type="caution">
    <text evidence="6">The sequence shown here is derived from an EMBL/GenBank/DDBJ whole genome shotgun (WGS) entry which is preliminary data.</text>
</comment>
<dbReference type="Pfam" id="PF03466">
    <property type="entry name" value="LysR_substrate"/>
    <property type="match status" value="1"/>
</dbReference>
<dbReference type="Gene3D" id="1.10.10.10">
    <property type="entry name" value="Winged helix-like DNA-binding domain superfamily/Winged helix DNA-binding domain"/>
    <property type="match status" value="1"/>
</dbReference>
<gene>
    <name evidence="6" type="ORF">Aco04nite_11880</name>
</gene>
<dbReference type="InterPro" id="IPR000847">
    <property type="entry name" value="LysR_HTH_N"/>
</dbReference>